<keyword evidence="1" id="KW-0812">Transmembrane</keyword>
<name>A0A1H7F4E6_9SPHI</name>
<evidence type="ECO:0000313" key="2">
    <source>
        <dbReference type="EMBL" id="SEK18015.1"/>
    </source>
</evidence>
<reference evidence="3" key="1">
    <citation type="submission" date="2016-10" db="EMBL/GenBank/DDBJ databases">
        <authorList>
            <person name="Varghese N."/>
            <person name="Submissions S."/>
        </authorList>
    </citation>
    <scope>NUCLEOTIDE SEQUENCE [LARGE SCALE GENOMIC DNA]</scope>
    <source>
        <strain evidence="3">Jip14</strain>
    </source>
</reference>
<evidence type="ECO:0000313" key="3">
    <source>
        <dbReference type="Proteomes" id="UP000198916"/>
    </source>
</evidence>
<keyword evidence="1" id="KW-0472">Membrane</keyword>
<evidence type="ECO:0008006" key="4">
    <source>
        <dbReference type="Google" id="ProtNLM"/>
    </source>
</evidence>
<keyword evidence="1" id="KW-1133">Transmembrane helix</keyword>
<proteinExistence type="predicted"/>
<dbReference type="EMBL" id="FNZR01000001">
    <property type="protein sequence ID" value="SEK18015.1"/>
    <property type="molecule type" value="Genomic_DNA"/>
</dbReference>
<dbReference type="Proteomes" id="UP000198916">
    <property type="component" value="Unassembled WGS sequence"/>
</dbReference>
<accession>A0A1H7F4E6</accession>
<gene>
    <name evidence="2" type="ORF">SAMN05421740_10161</name>
</gene>
<evidence type="ECO:0000256" key="1">
    <source>
        <dbReference type="SAM" id="Phobius"/>
    </source>
</evidence>
<protein>
    <recommendedName>
        <fullName evidence="4">FecR family protein</fullName>
    </recommendedName>
</protein>
<dbReference type="AlphaFoldDB" id="A0A1H7F4E6"/>
<organism evidence="2 3">
    <name type="scientific">Parapedobacter koreensis</name>
    <dbReference type="NCBI Taxonomy" id="332977"/>
    <lineage>
        <taxon>Bacteria</taxon>
        <taxon>Pseudomonadati</taxon>
        <taxon>Bacteroidota</taxon>
        <taxon>Sphingobacteriia</taxon>
        <taxon>Sphingobacteriales</taxon>
        <taxon>Sphingobacteriaceae</taxon>
        <taxon>Parapedobacter</taxon>
    </lineage>
</organism>
<keyword evidence="3" id="KW-1185">Reference proteome</keyword>
<dbReference type="STRING" id="332977.SAMN05421740_10161"/>
<sequence length="231" mass="25335">MLGIGTVYMKITPALLTKYHLGCCSAAEEAFVRQWLDGAVDAQTSLSFGDENEEDVRRQLWKGIAPVMYPSDTMPKRRSHMWRSIRLAAAASMIFVMGGILAIAHYAHSRVVIDNRSGESAQLVYVGGLQIEVAAHSSCAVSLPWFGREGSLDFQGAVAVTNPTSRSRNLRISTGMENGDRQGKDRVHLHGGQRYLAVDDVDCQFVAATDDELLDGIPMGFKSKLAQRFSL</sequence>
<feature type="transmembrane region" description="Helical" evidence="1">
    <location>
        <begin position="84"/>
        <end position="107"/>
    </location>
</feature>